<comment type="caution">
    <text evidence="1">The sequence shown here is derived from an EMBL/GenBank/DDBJ whole genome shotgun (WGS) entry which is preliminary data.</text>
</comment>
<proteinExistence type="predicted"/>
<dbReference type="RefSeq" id="WP_203149886.1">
    <property type="nucleotide sequence ID" value="NZ_JAEVHL010000103.1"/>
</dbReference>
<protein>
    <submittedName>
        <fullName evidence="1">Uncharacterized protein</fullName>
    </submittedName>
</protein>
<reference evidence="1 2" key="1">
    <citation type="submission" date="2021-01" db="EMBL/GenBank/DDBJ databases">
        <title>Draft genome sequence of Micromonospora sp. strain STR1s_6.</title>
        <authorList>
            <person name="Karlyshev A."/>
            <person name="Jawad R."/>
        </authorList>
    </citation>
    <scope>NUCLEOTIDE SEQUENCE [LARGE SCALE GENOMIC DNA]</scope>
    <source>
        <strain evidence="1 2">STR1S-6</strain>
    </source>
</reference>
<organism evidence="1 2">
    <name type="scientific">Micromonospora tarensis</name>
    <dbReference type="NCBI Taxonomy" id="2806100"/>
    <lineage>
        <taxon>Bacteria</taxon>
        <taxon>Bacillati</taxon>
        <taxon>Actinomycetota</taxon>
        <taxon>Actinomycetes</taxon>
        <taxon>Micromonosporales</taxon>
        <taxon>Micromonosporaceae</taxon>
        <taxon>Micromonospora</taxon>
    </lineage>
</organism>
<evidence type="ECO:0000313" key="1">
    <source>
        <dbReference type="EMBL" id="MBM0277459.1"/>
    </source>
</evidence>
<name>A0ABS1YJ49_9ACTN</name>
<gene>
    <name evidence="1" type="ORF">JM949_19765</name>
</gene>
<accession>A0ABS1YJ49</accession>
<dbReference type="Proteomes" id="UP000622245">
    <property type="component" value="Unassembled WGS sequence"/>
</dbReference>
<keyword evidence="2" id="KW-1185">Reference proteome</keyword>
<sequence>MVLADARGGVELVEWLTRADSFGPWLRAGGYLSPNTNVAITSYRSRVGQRLALEMREPGTLRFDLSDQLPGAFTGSDGVGIWRIMQGFFADVTDGVPAGEAIRRATALLAEAARTAGGGR</sequence>
<evidence type="ECO:0000313" key="2">
    <source>
        <dbReference type="Proteomes" id="UP000622245"/>
    </source>
</evidence>
<dbReference type="EMBL" id="JAEVHL010000103">
    <property type="protein sequence ID" value="MBM0277459.1"/>
    <property type="molecule type" value="Genomic_DNA"/>
</dbReference>